<name>A0A0F9EUL7_9ZZZZ</name>
<evidence type="ECO:0000259" key="4">
    <source>
        <dbReference type="Pfam" id="PF00437"/>
    </source>
</evidence>
<dbReference type="GO" id="GO:0005524">
    <property type="term" value="F:ATP binding"/>
    <property type="evidence" value="ECO:0007669"/>
    <property type="project" value="UniProtKB-KW"/>
</dbReference>
<dbReference type="AlphaFoldDB" id="A0A0F9EUL7"/>
<dbReference type="InterPro" id="IPR001482">
    <property type="entry name" value="T2SS/T4SS_dom"/>
</dbReference>
<protein>
    <recommendedName>
        <fullName evidence="4">Bacterial type II secretion system protein E domain-containing protein</fullName>
    </recommendedName>
</protein>
<dbReference type="SUPFAM" id="SSF52540">
    <property type="entry name" value="P-loop containing nucleoside triphosphate hydrolases"/>
    <property type="match status" value="1"/>
</dbReference>
<keyword evidence="2" id="KW-0067">ATP-binding</keyword>
<evidence type="ECO:0000256" key="3">
    <source>
        <dbReference type="SAM" id="Phobius"/>
    </source>
</evidence>
<keyword evidence="3" id="KW-0472">Membrane</keyword>
<feature type="transmembrane region" description="Helical" evidence="3">
    <location>
        <begin position="54"/>
        <end position="74"/>
    </location>
</feature>
<dbReference type="EMBL" id="LAZR01026036">
    <property type="protein sequence ID" value="KKL69971.1"/>
    <property type="molecule type" value="Genomic_DNA"/>
</dbReference>
<reference evidence="5" key="1">
    <citation type="journal article" date="2015" name="Nature">
        <title>Complex archaea that bridge the gap between prokaryotes and eukaryotes.</title>
        <authorList>
            <person name="Spang A."/>
            <person name="Saw J.H."/>
            <person name="Jorgensen S.L."/>
            <person name="Zaremba-Niedzwiedzka K."/>
            <person name="Martijn J."/>
            <person name="Lind A.E."/>
            <person name="van Eijk R."/>
            <person name="Schleper C."/>
            <person name="Guy L."/>
            <person name="Ettema T.J."/>
        </authorList>
    </citation>
    <scope>NUCLEOTIDE SEQUENCE</scope>
</reference>
<dbReference type="Gene3D" id="3.30.450.90">
    <property type="match status" value="1"/>
</dbReference>
<keyword evidence="1" id="KW-0547">Nucleotide-binding</keyword>
<organism evidence="5">
    <name type="scientific">marine sediment metagenome</name>
    <dbReference type="NCBI Taxonomy" id="412755"/>
    <lineage>
        <taxon>unclassified sequences</taxon>
        <taxon>metagenomes</taxon>
        <taxon>ecological metagenomes</taxon>
    </lineage>
</organism>
<feature type="domain" description="Bacterial type II secretion system protein E" evidence="4">
    <location>
        <begin position="137"/>
        <end position="519"/>
    </location>
</feature>
<evidence type="ECO:0000256" key="2">
    <source>
        <dbReference type="ARBA" id="ARBA00022840"/>
    </source>
</evidence>
<keyword evidence="3" id="KW-0812">Transmembrane</keyword>
<sequence length="534" mass="59519">LIVYVAMIFAWMPVVNWVHKDTQSVRTKVRLWTLAIVLSGGISLLVWLLAPLFIIGLLVYIIAIGATLVVYVIHRNSIVADFEKIGTLSSIKNIFVNEDKKLMKLSRGMRFITANGNEVPLPRPKSPESFGFGVLCEVTEDAIWRRASDIIFQPQQQEYSVIYKIDGVIAKQPGRTREEIDHLIYYIKQLADLDVKEKRKPQIGPFSIVTESGKMAWEVVTAGSTAGEQLVMRKCEQYSAIKLDDLGLNPSQLKALKSVRDVSSGVTIISGPEKSGVTTTLYAMIRNHDPFMNGINMLERKPAAVLDNITQHEYTLSDTGGKSYSETLRTILRMGPDIVGVGEYEDAELAQMSAKAAKDGKIMHITMNANSVVQAVAKWIKLVGDRNLAADTLTAVINQRIIRKLCDDCKQAYKPNPDLLRKFNIPSDKVEVFNRVGEIEYDKHGKPLLCEKCQGTGFYDRTAIFEYILLDDAQRTAIKQAKSLQDIAGSFRRAGMLYIQEESIKKVATGITAINEVIRELSTNSQTAGKDGKK</sequence>
<dbReference type="InterPro" id="IPR027417">
    <property type="entry name" value="P-loop_NTPase"/>
</dbReference>
<accession>A0A0F9EUL7</accession>
<evidence type="ECO:0000256" key="1">
    <source>
        <dbReference type="ARBA" id="ARBA00022741"/>
    </source>
</evidence>
<dbReference type="PANTHER" id="PTHR30258:SF2">
    <property type="entry name" value="COMG OPERON PROTEIN 1"/>
    <property type="match status" value="1"/>
</dbReference>
<dbReference type="Gene3D" id="3.40.50.300">
    <property type="entry name" value="P-loop containing nucleotide triphosphate hydrolases"/>
    <property type="match status" value="1"/>
</dbReference>
<comment type="caution">
    <text evidence="5">The sequence shown here is derived from an EMBL/GenBank/DDBJ whole genome shotgun (WGS) entry which is preliminary data.</text>
</comment>
<evidence type="ECO:0000313" key="5">
    <source>
        <dbReference type="EMBL" id="KKL69971.1"/>
    </source>
</evidence>
<dbReference type="Pfam" id="PF00437">
    <property type="entry name" value="T2SSE"/>
    <property type="match status" value="1"/>
</dbReference>
<feature type="non-terminal residue" evidence="5">
    <location>
        <position position="1"/>
    </location>
</feature>
<feature type="transmembrane region" description="Helical" evidence="3">
    <location>
        <begin position="29"/>
        <end position="48"/>
    </location>
</feature>
<keyword evidence="3" id="KW-1133">Transmembrane helix</keyword>
<dbReference type="GO" id="GO:0016887">
    <property type="term" value="F:ATP hydrolysis activity"/>
    <property type="evidence" value="ECO:0007669"/>
    <property type="project" value="TreeGrafter"/>
</dbReference>
<dbReference type="PANTHER" id="PTHR30258">
    <property type="entry name" value="TYPE II SECRETION SYSTEM PROTEIN GSPE-RELATED"/>
    <property type="match status" value="1"/>
</dbReference>
<proteinExistence type="predicted"/>
<gene>
    <name evidence="5" type="ORF">LCGC14_2109590</name>
</gene>
<dbReference type="GO" id="GO:0005886">
    <property type="term" value="C:plasma membrane"/>
    <property type="evidence" value="ECO:0007669"/>
    <property type="project" value="TreeGrafter"/>
</dbReference>